<comment type="caution">
    <text evidence="2">The sequence shown here is derived from an EMBL/GenBank/DDBJ whole genome shotgun (WGS) entry which is preliminary data.</text>
</comment>
<protein>
    <submittedName>
        <fullName evidence="2">Uncharacterized protein</fullName>
    </submittedName>
</protein>
<accession>A0A4C1ULS7</accession>
<dbReference type="EMBL" id="BGZK01000193">
    <property type="protein sequence ID" value="GBP27423.1"/>
    <property type="molecule type" value="Genomic_DNA"/>
</dbReference>
<evidence type="ECO:0000313" key="2">
    <source>
        <dbReference type="EMBL" id="GBP27423.1"/>
    </source>
</evidence>
<name>A0A4C1ULS7_EUMVA</name>
<evidence type="ECO:0000256" key="1">
    <source>
        <dbReference type="SAM" id="MobiDB-lite"/>
    </source>
</evidence>
<proteinExistence type="predicted"/>
<evidence type="ECO:0000313" key="3">
    <source>
        <dbReference type="Proteomes" id="UP000299102"/>
    </source>
</evidence>
<sequence length="162" mass="17676">MRNKLKPDGAHAPRAAQRDAWARRRAARDDIKIAEATIALVTVSLAFNEKEVNGDAYANWVLKAFHRDSPRGQYMSLPHDNVGGDELRPTDVASGAVQASPGRGVLKSTPEQRRHLGEIRANLNITNRERIYVSHKAGARRARADAGVPLILIVALSGANKT</sequence>
<gene>
    <name evidence="2" type="ORF">EVAR_17125_1</name>
</gene>
<organism evidence="2 3">
    <name type="scientific">Eumeta variegata</name>
    <name type="common">Bagworm moth</name>
    <name type="synonym">Eumeta japonica</name>
    <dbReference type="NCBI Taxonomy" id="151549"/>
    <lineage>
        <taxon>Eukaryota</taxon>
        <taxon>Metazoa</taxon>
        <taxon>Ecdysozoa</taxon>
        <taxon>Arthropoda</taxon>
        <taxon>Hexapoda</taxon>
        <taxon>Insecta</taxon>
        <taxon>Pterygota</taxon>
        <taxon>Neoptera</taxon>
        <taxon>Endopterygota</taxon>
        <taxon>Lepidoptera</taxon>
        <taxon>Glossata</taxon>
        <taxon>Ditrysia</taxon>
        <taxon>Tineoidea</taxon>
        <taxon>Psychidae</taxon>
        <taxon>Oiketicinae</taxon>
        <taxon>Eumeta</taxon>
    </lineage>
</organism>
<feature type="region of interest" description="Disordered" evidence="1">
    <location>
        <begin position="1"/>
        <end position="20"/>
    </location>
</feature>
<keyword evidence="3" id="KW-1185">Reference proteome</keyword>
<dbReference type="Proteomes" id="UP000299102">
    <property type="component" value="Unassembled WGS sequence"/>
</dbReference>
<reference evidence="2 3" key="1">
    <citation type="journal article" date="2019" name="Commun. Biol.">
        <title>The bagworm genome reveals a unique fibroin gene that provides high tensile strength.</title>
        <authorList>
            <person name="Kono N."/>
            <person name="Nakamura H."/>
            <person name="Ohtoshi R."/>
            <person name="Tomita M."/>
            <person name="Numata K."/>
            <person name="Arakawa K."/>
        </authorList>
    </citation>
    <scope>NUCLEOTIDE SEQUENCE [LARGE SCALE GENOMIC DNA]</scope>
</reference>
<dbReference type="AlphaFoldDB" id="A0A4C1ULS7"/>